<protein>
    <recommendedName>
        <fullName evidence="3">Alpha/beta hydrolase</fullName>
    </recommendedName>
</protein>
<dbReference type="SUPFAM" id="SSF53474">
    <property type="entry name" value="alpha/beta-Hydrolases"/>
    <property type="match status" value="1"/>
</dbReference>
<dbReference type="InterPro" id="IPR046114">
    <property type="entry name" value="DUF6051"/>
</dbReference>
<evidence type="ECO:0000313" key="1">
    <source>
        <dbReference type="EMBL" id="CVK16232.1"/>
    </source>
</evidence>
<proteinExistence type="predicted"/>
<dbReference type="RefSeq" id="WP_055425438.1">
    <property type="nucleotide sequence ID" value="NZ_FCOR01000005.1"/>
</dbReference>
<dbReference type="Proteomes" id="UP000182761">
    <property type="component" value="Unassembled WGS sequence"/>
</dbReference>
<evidence type="ECO:0008006" key="3">
    <source>
        <dbReference type="Google" id="ProtNLM"/>
    </source>
</evidence>
<dbReference type="Pfam" id="PF19519">
    <property type="entry name" value="DUF6051"/>
    <property type="match status" value="1"/>
</dbReference>
<gene>
    <name evidence="1" type="ORF">Ga0061079_105192</name>
</gene>
<dbReference type="OrthoDB" id="5521540at2"/>
<evidence type="ECO:0000313" key="2">
    <source>
        <dbReference type="Proteomes" id="UP000182761"/>
    </source>
</evidence>
<dbReference type="Gene3D" id="3.40.50.1820">
    <property type="entry name" value="alpha/beta hydrolase"/>
    <property type="match status" value="1"/>
</dbReference>
<dbReference type="EMBL" id="FCOR01000005">
    <property type="protein sequence ID" value="CVK16232.1"/>
    <property type="molecule type" value="Genomic_DNA"/>
</dbReference>
<sequence length="403" mass="47569">MKYLDLFNYLKKIEDYTKNEIEIDENLVIRNFSFKSNYRFILPGGLGNKDDYEFLCNTINDHNPDVIQKMLNNKDADIAENTEFRYHIIMPKKEKKAKEIIILFHGFNEKYWNKYLPWATYMAEKTGKAIVLFPMAFHMNRAPLLWSNPREMYRVSEERKKRHPMLLCSSLSNVAISTRINNKPQRFIWSGLQSYYDVIDFVEDIKDGLHPAIDKNAKIDFFAYSIGAFLAELLKMSNRNGYFSDTKCAIFCGGAVFNRLTPVSKFILDSEAGVSLYSFIVEHMESHMKRDEVLRHYMYNDPEGANFRSMLNYKTLIKEREETFRKISNQFYVITLVKDEVIPSYEIMNTLQGSKRDIPITIDLIDYPYHYIHEDPFPCVFEIANEVEESFKNTLNKFCEFIK</sequence>
<dbReference type="AlphaFoldDB" id="A0A0X3APF0"/>
<accession>A0A0X3APF0</accession>
<organism evidence="1 2">
    <name type="scientific">Apibacter mensalis</name>
    <dbReference type="NCBI Taxonomy" id="1586267"/>
    <lineage>
        <taxon>Bacteria</taxon>
        <taxon>Pseudomonadati</taxon>
        <taxon>Bacteroidota</taxon>
        <taxon>Flavobacteriia</taxon>
        <taxon>Flavobacteriales</taxon>
        <taxon>Weeksellaceae</taxon>
        <taxon>Apibacter</taxon>
    </lineage>
</organism>
<name>A0A0X3APF0_9FLAO</name>
<dbReference type="InterPro" id="IPR029058">
    <property type="entry name" value="AB_hydrolase_fold"/>
</dbReference>
<reference evidence="1 2" key="1">
    <citation type="submission" date="2016-01" db="EMBL/GenBank/DDBJ databases">
        <authorList>
            <person name="McClelland M."/>
            <person name="Jain A."/>
            <person name="Saraogi P."/>
            <person name="Mendelson R."/>
            <person name="Westerman R."/>
            <person name="SanMiguel P."/>
            <person name="Csonka L."/>
        </authorList>
    </citation>
    <scope>NUCLEOTIDE SEQUENCE [LARGE SCALE GENOMIC DNA]</scope>
    <source>
        <strain evidence="1 2">R-53146</strain>
    </source>
</reference>
<keyword evidence="2" id="KW-1185">Reference proteome</keyword>